<feature type="chain" id="PRO_5045088315" description="Doublecortin domain-containing protein" evidence="3">
    <location>
        <begin position="22"/>
        <end position="287"/>
    </location>
</feature>
<organism evidence="5 6">
    <name type="scientific">Myceligenerans salitolerans</name>
    <dbReference type="NCBI Taxonomy" id="1230528"/>
    <lineage>
        <taxon>Bacteria</taxon>
        <taxon>Bacillati</taxon>
        <taxon>Actinomycetota</taxon>
        <taxon>Actinomycetes</taxon>
        <taxon>Micrococcales</taxon>
        <taxon>Promicromonosporaceae</taxon>
        <taxon>Myceligenerans</taxon>
    </lineage>
</organism>
<evidence type="ECO:0000256" key="1">
    <source>
        <dbReference type="SAM" id="MobiDB-lite"/>
    </source>
</evidence>
<keyword evidence="2" id="KW-0812">Transmembrane</keyword>
<feature type="region of interest" description="Disordered" evidence="1">
    <location>
        <begin position="189"/>
        <end position="233"/>
    </location>
</feature>
<accession>A0ABS3IA68</accession>
<keyword evidence="6" id="KW-1185">Reference proteome</keyword>
<dbReference type="Proteomes" id="UP000664617">
    <property type="component" value="Unassembled WGS sequence"/>
</dbReference>
<evidence type="ECO:0000256" key="3">
    <source>
        <dbReference type="SAM" id="SignalP"/>
    </source>
</evidence>
<evidence type="ECO:0000259" key="4">
    <source>
        <dbReference type="PROSITE" id="PS50309"/>
    </source>
</evidence>
<feature type="compositionally biased region" description="Acidic residues" evidence="1">
    <location>
        <begin position="194"/>
        <end position="218"/>
    </location>
</feature>
<dbReference type="InterPro" id="IPR053807">
    <property type="entry name" value="LppM"/>
</dbReference>
<evidence type="ECO:0000313" key="6">
    <source>
        <dbReference type="Proteomes" id="UP000664617"/>
    </source>
</evidence>
<dbReference type="PROSITE" id="PS50309">
    <property type="entry name" value="DC"/>
    <property type="match status" value="1"/>
</dbReference>
<reference evidence="6" key="2">
    <citation type="submission" date="2023-07" db="EMBL/GenBank/DDBJ databases">
        <title>Myceligenerans salitolerans sp. nov., a halotolerant actinomycete isolated from a salt lake in Xinjiang, China.</title>
        <authorList>
            <person name="Guan T."/>
        </authorList>
    </citation>
    <scope>NUCLEOTIDE SEQUENCE [LARGE SCALE GENOMIC DNA]</scope>
    <source>
        <strain evidence="6">XHU 5031</strain>
    </source>
</reference>
<comment type="caution">
    <text evidence="5">The sequence shown here is derived from an EMBL/GenBank/DDBJ whole genome shotgun (WGS) entry which is preliminary data.</text>
</comment>
<keyword evidence="2" id="KW-1133">Transmembrane helix</keyword>
<sequence length="287" mass="29989">MNHARRIFAAAALTMATLLLAGCIKMDMTLTVNGDDTVDGDIVVAVSDATAETMGATPEELLEQADADSIGEDASDVKPYAEDGFTGKRFIFEKSPIEDFSDGEMSIVRDGDEFVVEGSLPMKAEDLDMTEEELADPATQQVLAEFAVNVSFTFPGEIVESNGEVDGNTVTWTAEVGKKNAMTARASALTADEAAAEEVPGEDASAEDATTDAADDTEASAVDNSAEQEGTSFWGSLPGMMIIGAGIGLALGLVLTLVRTARNRKTPAAEADTPPAPATEPVDPERS</sequence>
<name>A0ABS3IA68_9MICO</name>
<protein>
    <recommendedName>
        <fullName evidence="4">Doublecortin domain-containing protein</fullName>
    </recommendedName>
</protein>
<feature type="domain" description="Doublecortin" evidence="4">
    <location>
        <begin position="26"/>
        <end position="128"/>
    </location>
</feature>
<keyword evidence="2" id="KW-0472">Membrane</keyword>
<dbReference type="RefSeq" id="WP_207275291.1">
    <property type="nucleotide sequence ID" value="NZ_JAFMPK010000039.1"/>
</dbReference>
<dbReference type="InterPro" id="IPR003533">
    <property type="entry name" value="Doublecortin_dom"/>
</dbReference>
<feature type="compositionally biased region" description="Low complexity" evidence="1">
    <location>
        <begin position="264"/>
        <end position="273"/>
    </location>
</feature>
<reference evidence="5 6" key="1">
    <citation type="submission" date="2021-03" db="EMBL/GenBank/DDBJ databases">
        <authorList>
            <person name="Xin L."/>
        </authorList>
    </citation>
    <scope>NUCLEOTIDE SEQUENCE [LARGE SCALE GENOMIC DNA]</scope>
    <source>
        <strain evidence="5 6">XHU 5031</strain>
    </source>
</reference>
<dbReference type="PROSITE" id="PS51257">
    <property type="entry name" value="PROKAR_LIPOPROTEIN"/>
    <property type="match status" value="1"/>
</dbReference>
<evidence type="ECO:0000313" key="5">
    <source>
        <dbReference type="EMBL" id="MBO0609328.1"/>
    </source>
</evidence>
<feature type="transmembrane region" description="Helical" evidence="2">
    <location>
        <begin position="233"/>
        <end position="258"/>
    </location>
</feature>
<feature type="signal peptide" evidence="3">
    <location>
        <begin position="1"/>
        <end position="21"/>
    </location>
</feature>
<proteinExistence type="predicted"/>
<evidence type="ECO:0000256" key="2">
    <source>
        <dbReference type="SAM" id="Phobius"/>
    </source>
</evidence>
<keyword evidence="3" id="KW-0732">Signal</keyword>
<feature type="compositionally biased region" description="Polar residues" evidence="1">
    <location>
        <begin position="222"/>
        <end position="233"/>
    </location>
</feature>
<gene>
    <name evidence="5" type="ORF">J0911_09825</name>
</gene>
<feature type="region of interest" description="Disordered" evidence="1">
    <location>
        <begin position="264"/>
        <end position="287"/>
    </location>
</feature>
<dbReference type="Pfam" id="PF21946">
    <property type="entry name" value="LppM"/>
    <property type="match status" value="1"/>
</dbReference>
<dbReference type="EMBL" id="JAFMPK010000039">
    <property type="protein sequence ID" value="MBO0609328.1"/>
    <property type="molecule type" value="Genomic_DNA"/>
</dbReference>